<evidence type="ECO:0000256" key="1">
    <source>
        <dbReference type="ARBA" id="ARBA00004141"/>
    </source>
</evidence>
<evidence type="ECO:0000256" key="10">
    <source>
        <dbReference type="ARBA" id="ARBA00023310"/>
    </source>
</evidence>
<evidence type="ECO:0000313" key="16">
    <source>
        <dbReference type="Proteomes" id="UP000694382"/>
    </source>
</evidence>
<dbReference type="InterPro" id="IPR000568">
    <property type="entry name" value="ATP_synth_F0_asu"/>
</dbReference>
<dbReference type="GO" id="GO:0015078">
    <property type="term" value="F:proton transmembrane transporter activity"/>
    <property type="evidence" value="ECO:0007669"/>
    <property type="project" value="InterPro"/>
</dbReference>
<dbReference type="GO" id="GO:0045259">
    <property type="term" value="C:proton-transporting ATP synthase complex"/>
    <property type="evidence" value="ECO:0007669"/>
    <property type="project" value="UniProtKB-KW"/>
</dbReference>
<evidence type="ECO:0000256" key="4">
    <source>
        <dbReference type="ARBA" id="ARBA00022547"/>
    </source>
</evidence>
<comment type="subunit">
    <text evidence="12">Component of the ATP synthase complex composed at least of ATP5F1A/subunit alpha, ATP5F1B/subunit beta, ATP5MC1/subunit c (homooctomer), MT-ATP6/subunit a, MT-ATP8/subunit 8, ATP5ME/subunit e, ATP5MF/subunit f, ATP5MG/subunit g, ATP5MK/subunit k, ATP5MJ/subunit j, ATP5F1C/subunit gamma, ATP5F1D/subunit delta, ATP5F1E/subunit epsilon, ATP5PF/subunit F6, ATP5PB/subunit b, ATP5PD/subunit d, ATP5PO/subunit OSCP. ATP synthase complex consists of a soluble F(1) head domain (subunits alpha(3) and beta(3)) - the catalytic core - and a membrane F(0) domain - the membrane proton channel (subunits c, a, 8, e, f, g, k and j). These two domains are linked by a central stalk (subunits gamma, delta, and epsilon) rotating inside the F1 region and a stationary peripheral stalk (subunits F6, b, d, and OSCP). Interacts with DNAJC30; interaction is direct.</text>
</comment>
<keyword evidence="3" id="KW-0813">Transport</keyword>
<keyword evidence="16" id="KW-1185">Reference proteome</keyword>
<dbReference type="Proteomes" id="UP000694382">
    <property type="component" value="Chromosome 8"/>
</dbReference>
<proteinExistence type="inferred from homology"/>
<reference evidence="15" key="3">
    <citation type="submission" date="2025-09" db="UniProtKB">
        <authorList>
            <consortium name="Ensembl"/>
        </authorList>
    </citation>
    <scope>IDENTIFICATION</scope>
</reference>
<evidence type="ECO:0000256" key="5">
    <source>
        <dbReference type="ARBA" id="ARBA00022692"/>
    </source>
</evidence>
<keyword evidence="9" id="KW-0472">Membrane</keyword>
<name>A0A8U8CGW0_GEOPR</name>
<dbReference type="Gene3D" id="1.20.120.220">
    <property type="entry name" value="ATP synthase, F0 complex, subunit A"/>
    <property type="match status" value="1"/>
</dbReference>
<keyword evidence="7" id="KW-1133">Transmembrane helix</keyword>
<reference evidence="15" key="2">
    <citation type="submission" date="2025-08" db="UniProtKB">
        <authorList>
            <consortium name="Ensembl"/>
        </authorList>
    </citation>
    <scope>IDENTIFICATION</scope>
</reference>
<keyword evidence="4" id="KW-0138">CF(0)</keyword>
<keyword evidence="5" id="KW-0812">Transmembrane</keyword>
<accession>A0A8U8CGW0</accession>
<comment type="similarity">
    <text evidence="2">Belongs to the ATPase A chain family.</text>
</comment>
<evidence type="ECO:0000256" key="7">
    <source>
        <dbReference type="ARBA" id="ARBA00022989"/>
    </source>
</evidence>
<dbReference type="SUPFAM" id="SSF81336">
    <property type="entry name" value="F1F0 ATP synthase subunit A"/>
    <property type="match status" value="1"/>
</dbReference>
<evidence type="ECO:0000256" key="11">
    <source>
        <dbReference type="ARBA" id="ARBA00024169"/>
    </source>
</evidence>
<evidence type="ECO:0000256" key="3">
    <source>
        <dbReference type="ARBA" id="ARBA00022448"/>
    </source>
</evidence>
<evidence type="ECO:0000256" key="13">
    <source>
        <dbReference type="ARBA" id="ARBA00071928"/>
    </source>
</evidence>
<evidence type="ECO:0000256" key="9">
    <source>
        <dbReference type="ARBA" id="ARBA00023136"/>
    </source>
</evidence>
<protein>
    <recommendedName>
        <fullName evidence="13">ATP synthase F(0) complex subunit a</fullName>
    </recommendedName>
    <alternativeName>
        <fullName evidence="14">Proton-conducting channel, ATP synthase F(0) complex subunit a</fullName>
    </alternativeName>
</protein>
<keyword evidence="6" id="KW-0375">Hydrogen ion transport</keyword>
<evidence type="ECO:0000256" key="12">
    <source>
        <dbReference type="ARBA" id="ARBA00063051"/>
    </source>
</evidence>
<evidence type="ECO:0000256" key="2">
    <source>
        <dbReference type="ARBA" id="ARBA00006810"/>
    </source>
</evidence>
<keyword evidence="10" id="KW-0066">ATP synthesis</keyword>
<dbReference type="AlphaFoldDB" id="A0A8U8CGW0"/>
<keyword evidence="8" id="KW-0406">Ion transport</keyword>
<evidence type="ECO:0000256" key="8">
    <source>
        <dbReference type="ARBA" id="ARBA00023065"/>
    </source>
</evidence>
<sequence length="195" mass="20907">MWAAGARVRLCLLCCLCVRPRGRGTPRSPREWEFIVCVCVCAVSVCPVFPTVCGSPCAVPRCQRPWLAARGFAVGCEQCPCPSVLLATLITGLRNPPSVSLGHPHPTNPCPNPNRDNKSTYSPISTGCTPNSHTAGHLLIHLMSTATTALFSTIPAVSLLTLLVLFLLTILEVAVAVIQAYVFALLPSLYLQENI</sequence>
<dbReference type="Ensembl" id="ENSCPVT00000024849.1">
    <property type="protein sequence ID" value="ENSCPVP00000027410.1"/>
    <property type="gene ID" value="ENSCPVG00000017923.1"/>
</dbReference>
<evidence type="ECO:0000256" key="6">
    <source>
        <dbReference type="ARBA" id="ARBA00022781"/>
    </source>
</evidence>
<reference evidence="15" key="1">
    <citation type="submission" date="2020-02" db="EMBL/GenBank/DDBJ databases">
        <authorList>
            <person name="Enbody D E."/>
            <person name="Pettersson E M."/>
        </authorList>
    </citation>
    <scope>NUCLEOTIDE SEQUENCE [LARGE SCALE GENOMIC DNA]</scope>
</reference>
<evidence type="ECO:0000256" key="14">
    <source>
        <dbReference type="ARBA" id="ARBA00081802"/>
    </source>
</evidence>
<comment type="catalytic activity">
    <reaction evidence="11">
        <text>H(+)(in) = H(+)(out)</text>
        <dbReference type="Rhea" id="RHEA:34979"/>
        <dbReference type="ChEBI" id="CHEBI:15378"/>
    </reaction>
</comment>
<dbReference type="Pfam" id="PF00119">
    <property type="entry name" value="ATP-synt_A"/>
    <property type="match status" value="1"/>
</dbReference>
<dbReference type="InterPro" id="IPR035908">
    <property type="entry name" value="F0_ATP_A_sf"/>
</dbReference>
<comment type="subcellular location">
    <subcellularLocation>
        <location evidence="1">Membrane</location>
        <topology evidence="1">Multi-pass membrane protein</topology>
    </subcellularLocation>
</comment>
<dbReference type="GO" id="GO:0015986">
    <property type="term" value="P:proton motive force-driven ATP synthesis"/>
    <property type="evidence" value="ECO:0007669"/>
    <property type="project" value="InterPro"/>
</dbReference>
<evidence type="ECO:0000313" key="15">
    <source>
        <dbReference type="Ensembl" id="ENSCPVP00000027410.1"/>
    </source>
</evidence>
<organism evidence="15 16">
    <name type="scientific">Geospiza parvula</name>
    <name type="common">Small tree-finch</name>
    <name type="synonym">Camarhynchus parvulus</name>
    <dbReference type="NCBI Taxonomy" id="87175"/>
    <lineage>
        <taxon>Eukaryota</taxon>
        <taxon>Metazoa</taxon>
        <taxon>Chordata</taxon>
        <taxon>Craniata</taxon>
        <taxon>Vertebrata</taxon>
        <taxon>Euteleostomi</taxon>
        <taxon>Archelosauria</taxon>
        <taxon>Archosauria</taxon>
        <taxon>Dinosauria</taxon>
        <taxon>Saurischia</taxon>
        <taxon>Theropoda</taxon>
        <taxon>Coelurosauria</taxon>
        <taxon>Aves</taxon>
        <taxon>Neognathae</taxon>
        <taxon>Neoaves</taxon>
        <taxon>Telluraves</taxon>
        <taxon>Australaves</taxon>
        <taxon>Passeriformes</taxon>
        <taxon>Thraupidae</taxon>
        <taxon>Camarhynchus</taxon>
    </lineage>
</organism>